<dbReference type="EMBL" id="KB300511">
    <property type="protein sequence ID" value="ELU06643.1"/>
    <property type="molecule type" value="Genomic_DNA"/>
</dbReference>
<dbReference type="EnsemblMetazoa" id="CapteT189278">
    <property type="protein sequence ID" value="CapteP189278"/>
    <property type="gene ID" value="CapteG189278"/>
</dbReference>
<dbReference type="Proteomes" id="UP000014760">
    <property type="component" value="Unassembled WGS sequence"/>
</dbReference>
<reference evidence="2" key="3">
    <citation type="submission" date="2015-06" db="UniProtKB">
        <authorList>
            <consortium name="EnsemblMetazoa"/>
        </authorList>
    </citation>
    <scope>IDENTIFICATION</scope>
</reference>
<accession>R7UKM9</accession>
<reference evidence="1 3" key="2">
    <citation type="journal article" date="2013" name="Nature">
        <title>Insights into bilaterian evolution from three spiralian genomes.</title>
        <authorList>
            <person name="Simakov O."/>
            <person name="Marletaz F."/>
            <person name="Cho S.J."/>
            <person name="Edsinger-Gonzales E."/>
            <person name="Havlak P."/>
            <person name="Hellsten U."/>
            <person name="Kuo D.H."/>
            <person name="Larsson T."/>
            <person name="Lv J."/>
            <person name="Arendt D."/>
            <person name="Savage R."/>
            <person name="Osoegawa K."/>
            <person name="de Jong P."/>
            <person name="Grimwood J."/>
            <person name="Chapman J.A."/>
            <person name="Shapiro H."/>
            <person name="Aerts A."/>
            <person name="Otillar R.P."/>
            <person name="Terry A.Y."/>
            <person name="Boore J.L."/>
            <person name="Grigoriev I.V."/>
            <person name="Lindberg D.R."/>
            <person name="Seaver E.C."/>
            <person name="Weisblat D.A."/>
            <person name="Putnam N.H."/>
            <person name="Rokhsar D.S."/>
        </authorList>
    </citation>
    <scope>NUCLEOTIDE SEQUENCE</scope>
    <source>
        <strain evidence="1 3">I ESC-2004</strain>
    </source>
</reference>
<evidence type="ECO:0000313" key="3">
    <source>
        <dbReference type="Proteomes" id="UP000014760"/>
    </source>
</evidence>
<organism evidence="1">
    <name type="scientific">Capitella teleta</name>
    <name type="common">Polychaete worm</name>
    <dbReference type="NCBI Taxonomy" id="283909"/>
    <lineage>
        <taxon>Eukaryota</taxon>
        <taxon>Metazoa</taxon>
        <taxon>Spiralia</taxon>
        <taxon>Lophotrochozoa</taxon>
        <taxon>Annelida</taxon>
        <taxon>Polychaeta</taxon>
        <taxon>Sedentaria</taxon>
        <taxon>Scolecida</taxon>
        <taxon>Capitellidae</taxon>
        <taxon>Capitella</taxon>
    </lineage>
</organism>
<gene>
    <name evidence="1" type="ORF">CAPTEDRAFT_189278</name>
</gene>
<protein>
    <submittedName>
        <fullName evidence="1 2">Uncharacterized protein</fullName>
    </submittedName>
</protein>
<dbReference type="AlphaFoldDB" id="R7UKM9"/>
<name>R7UKM9_CAPTE</name>
<sequence length="148" mass="16819">MTVTTKNRKTNVSRSVCRAVLPVETVPNKVIPLRRSDVPYGELLTGHSANSGKYKKVAPTLPAVLLNHHAEYHHQTPHQNTIHTNRNQTNKQWTHQGCQPQMATLDVAKTLCKIRQGFVDNYRESPAAKLSNLGATEMRFHRRISRLY</sequence>
<keyword evidence="3" id="KW-1185">Reference proteome</keyword>
<evidence type="ECO:0000313" key="1">
    <source>
        <dbReference type="EMBL" id="ELU06643.1"/>
    </source>
</evidence>
<dbReference type="HOGENOM" id="CLU_1760522_0_0_1"/>
<evidence type="ECO:0000313" key="2">
    <source>
        <dbReference type="EnsemblMetazoa" id="CapteP189278"/>
    </source>
</evidence>
<proteinExistence type="predicted"/>
<dbReference type="EMBL" id="AMQN01001198">
    <property type="status" value="NOT_ANNOTATED_CDS"/>
    <property type="molecule type" value="Genomic_DNA"/>
</dbReference>
<reference evidence="3" key="1">
    <citation type="submission" date="2012-12" db="EMBL/GenBank/DDBJ databases">
        <authorList>
            <person name="Hellsten U."/>
            <person name="Grimwood J."/>
            <person name="Chapman J.A."/>
            <person name="Shapiro H."/>
            <person name="Aerts A."/>
            <person name="Otillar R.P."/>
            <person name="Terry A.Y."/>
            <person name="Boore J.L."/>
            <person name="Simakov O."/>
            <person name="Marletaz F."/>
            <person name="Cho S.-J."/>
            <person name="Edsinger-Gonzales E."/>
            <person name="Havlak P."/>
            <person name="Kuo D.-H."/>
            <person name="Larsson T."/>
            <person name="Lv J."/>
            <person name="Arendt D."/>
            <person name="Savage R."/>
            <person name="Osoegawa K."/>
            <person name="de Jong P."/>
            <person name="Lindberg D.R."/>
            <person name="Seaver E.C."/>
            <person name="Weisblat D.A."/>
            <person name="Putnam N.H."/>
            <person name="Grigoriev I.V."/>
            <person name="Rokhsar D.S."/>
        </authorList>
    </citation>
    <scope>NUCLEOTIDE SEQUENCE</scope>
    <source>
        <strain evidence="3">I ESC-2004</strain>
    </source>
</reference>